<dbReference type="Proteomes" id="UP000325081">
    <property type="component" value="Unassembled WGS sequence"/>
</dbReference>
<dbReference type="SUPFAM" id="SSF52540">
    <property type="entry name" value="P-loop containing nucleoside triphosphate hydrolases"/>
    <property type="match status" value="2"/>
</dbReference>
<dbReference type="GO" id="GO:0003924">
    <property type="term" value="F:GTPase activity"/>
    <property type="evidence" value="ECO:0007669"/>
    <property type="project" value="InterPro"/>
</dbReference>
<comment type="caution">
    <text evidence="5">The sequence shown here is derived from an EMBL/GenBank/DDBJ whole genome shotgun (WGS) entry which is preliminary data.</text>
</comment>
<proteinExistence type="predicted"/>
<dbReference type="SUPFAM" id="SSF50447">
    <property type="entry name" value="Translation proteins"/>
    <property type="match status" value="2"/>
</dbReference>
<keyword evidence="3" id="KW-0648">Protein biosynthesis</keyword>
<dbReference type="Gene3D" id="3.40.50.300">
    <property type="entry name" value="P-loop containing nucleotide triphosphate hydrolases"/>
    <property type="match status" value="2"/>
</dbReference>
<organism evidence="5 6">
    <name type="scientific">Striga asiatica</name>
    <name type="common">Asiatic witchweed</name>
    <name type="synonym">Buchnera asiatica</name>
    <dbReference type="NCBI Taxonomy" id="4170"/>
    <lineage>
        <taxon>Eukaryota</taxon>
        <taxon>Viridiplantae</taxon>
        <taxon>Streptophyta</taxon>
        <taxon>Embryophyta</taxon>
        <taxon>Tracheophyta</taxon>
        <taxon>Spermatophyta</taxon>
        <taxon>Magnoliopsida</taxon>
        <taxon>eudicotyledons</taxon>
        <taxon>Gunneridae</taxon>
        <taxon>Pentapetalae</taxon>
        <taxon>asterids</taxon>
        <taxon>lamiids</taxon>
        <taxon>Lamiales</taxon>
        <taxon>Orobanchaceae</taxon>
        <taxon>Buchnereae</taxon>
        <taxon>Striga</taxon>
    </lineage>
</organism>
<dbReference type="GO" id="GO:0005829">
    <property type="term" value="C:cytosol"/>
    <property type="evidence" value="ECO:0007669"/>
    <property type="project" value="TreeGrafter"/>
</dbReference>
<keyword evidence="1" id="KW-0963">Cytoplasm</keyword>
<reference evidence="6" key="1">
    <citation type="journal article" date="2019" name="Curr. Biol.">
        <title>Genome Sequence of Striga asiatica Provides Insight into the Evolution of Plant Parasitism.</title>
        <authorList>
            <person name="Yoshida S."/>
            <person name="Kim S."/>
            <person name="Wafula E.K."/>
            <person name="Tanskanen J."/>
            <person name="Kim Y.M."/>
            <person name="Honaas L."/>
            <person name="Yang Z."/>
            <person name="Spallek T."/>
            <person name="Conn C.E."/>
            <person name="Ichihashi Y."/>
            <person name="Cheong K."/>
            <person name="Cui S."/>
            <person name="Der J.P."/>
            <person name="Gundlach H."/>
            <person name="Jiao Y."/>
            <person name="Hori C."/>
            <person name="Ishida J.K."/>
            <person name="Kasahara H."/>
            <person name="Kiba T."/>
            <person name="Kim M.S."/>
            <person name="Koo N."/>
            <person name="Laohavisit A."/>
            <person name="Lee Y.H."/>
            <person name="Lumba S."/>
            <person name="McCourt P."/>
            <person name="Mortimer J.C."/>
            <person name="Mutuku J.M."/>
            <person name="Nomura T."/>
            <person name="Sasaki-Sekimoto Y."/>
            <person name="Seto Y."/>
            <person name="Wang Y."/>
            <person name="Wakatake T."/>
            <person name="Sakakibara H."/>
            <person name="Demura T."/>
            <person name="Yamaguchi S."/>
            <person name="Yoneyama K."/>
            <person name="Manabe R.I."/>
            <person name="Nelson D.C."/>
            <person name="Schulman A.H."/>
            <person name="Timko M.P."/>
            <person name="dePamphilis C.W."/>
            <person name="Choi D."/>
            <person name="Shirasu K."/>
        </authorList>
    </citation>
    <scope>NUCLEOTIDE SEQUENCE [LARGE SCALE GENOMIC DNA]</scope>
    <source>
        <strain evidence="6">cv. UVA1</strain>
    </source>
</reference>
<dbReference type="InterPro" id="IPR009000">
    <property type="entry name" value="Transl_B-barrel_sf"/>
</dbReference>
<feature type="domain" description="Tr-type G" evidence="4">
    <location>
        <begin position="1"/>
        <end position="52"/>
    </location>
</feature>
<dbReference type="SUPFAM" id="SSF54211">
    <property type="entry name" value="Ribosomal protein S5 domain 2-like"/>
    <property type="match status" value="1"/>
</dbReference>
<evidence type="ECO:0000313" key="6">
    <source>
        <dbReference type="Proteomes" id="UP000325081"/>
    </source>
</evidence>
<dbReference type="GO" id="GO:1990904">
    <property type="term" value="C:ribonucleoprotein complex"/>
    <property type="evidence" value="ECO:0007669"/>
    <property type="project" value="TreeGrafter"/>
</dbReference>
<sequence length="934" mass="104796">MDSTGHVELSYEVTDALRITDGANVVVDCIDGVLFHTESVMRQAMAEGIRPVSPEKGTVAFCAGIDGWAFTLSTFAKYYTSKVRVDEETSWRGSGGTISLILRLKSGRKAGRNPRLVSVGQFDLRREEVCGETTNELRDAAMAPRQQRALLEIIFHLPSSATAQSYRMDNMYSDLLDDVYAEAIRCCDPDGDSLLKPADSFNLPYRMIPTSDKKKFLALGRVLSRKVSTGLTVRIMGPNYQPTKKEGQYSKSVESMVIWMGKNKNQKTIEDVPCGNIVAIVGLDDVITKSDTLTNVENVNAHIIQAMKFPVSPLMRIDIQSEAEVLELFKGLRLLDKSAPMVVINDEAKDLSITGVRGVEITSNSLIVTFYESVLDKSDYTIMSMSSNKSIRLYIVARPLDQGLAKTIDDGRISPHDDPEECAKKIWCFGPNSTSPLAGEKTRDICFELCNTVIAENFFFLFTFQTFTSIKVTLFSLLKFTPILRLDPTPHLASRTTKTLHALPLPSPPTPFSDSNGKSTVTGCVTNIRTDEATTKSTPISFYHKRDDNEYPINLMDSSRHVDFSYEVTTALRITDGAIVVVDCIDVVLFHTESVIQQAMAEGIHHVLTMNKMDRCFLELDMDDEEAYENIQKIIEDTNDILRDFQVSPEKGTVPFCAGIDGMAFTLNTLAKYYVSKMRVDEKTMRERLWGTISLILRLKSQFDHRREEVCGETINELRDAMVASRQQHPPRDHIPPPVTRHGQRYRMDNMYSGLLDDVYAEAIMCCDPDGPLMLYVCKMIPTSDKKKLLALSHVFSRKVSTGLSVRIMGLNYQPTKKEGQYSKSVEGMVIRMAKNKNQETVEDVSCGNIVTIVGLDDVITKSVTLTNVKNVNAHIIRAMKFLVSPLMRINIQSEARDLELFEVLRLLDKSDHTVMSMSRNKSIRLYMVARPLD</sequence>
<dbReference type="FunFam" id="2.40.30.10:FF:000010">
    <property type="entry name" value="Translation elongation factor 2"/>
    <property type="match status" value="2"/>
</dbReference>
<dbReference type="GO" id="GO:0043022">
    <property type="term" value="F:ribosome binding"/>
    <property type="evidence" value="ECO:0007669"/>
    <property type="project" value="TreeGrafter"/>
</dbReference>
<dbReference type="PANTHER" id="PTHR42908">
    <property type="entry name" value="TRANSLATION ELONGATION FACTOR-RELATED"/>
    <property type="match status" value="1"/>
</dbReference>
<dbReference type="PANTHER" id="PTHR42908:SF10">
    <property type="entry name" value="EUKARYOTIC TRANSLATION ELONGATION FACTOR 2"/>
    <property type="match status" value="1"/>
</dbReference>
<dbReference type="AlphaFoldDB" id="A0A5A7QCU4"/>
<evidence type="ECO:0000313" key="5">
    <source>
        <dbReference type="EMBL" id="GER42187.1"/>
    </source>
</evidence>
<feature type="domain" description="Tr-type G" evidence="4">
    <location>
        <begin position="530"/>
        <end position="666"/>
    </location>
</feature>
<evidence type="ECO:0000256" key="2">
    <source>
        <dbReference type="ARBA" id="ARBA00022768"/>
    </source>
</evidence>
<dbReference type="CDD" id="cd16268">
    <property type="entry name" value="EF2_II"/>
    <property type="match status" value="2"/>
</dbReference>
<evidence type="ECO:0000256" key="1">
    <source>
        <dbReference type="ARBA" id="ARBA00022490"/>
    </source>
</evidence>
<dbReference type="GO" id="GO:0005525">
    <property type="term" value="F:GTP binding"/>
    <property type="evidence" value="ECO:0007669"/>
    <property type="project" value="InterPro"/>
</dbReference>
<dbReference type="Gene3D" id="2.40.30.10">
    <property type="entry name" value="Translation factors"/>
    <property type="match status" value="2"/>
</dbReference>
<dbReference type="InterPro" id="IPR027417">
    <property type="entry name" value="P-loop_NTPase"/>
</dbReference>
<keyword evidence="2 5" id="KW-0251">Elongation factor</keyword>
<dbReference type="InterPro" id="IPR020568">
    <property type="entry name" value="Ribosomal_Su5_D2-typ_SF"/>
</dbReference>
<name>A0A5A7QCU4_STRAF</name>
<dbReference type="InterPro" id="IPR014721">
    <property type="entry name" value="Ribsml_uS5_D2-typ_fold_subgr"/>
</dbReference>
<keyword evidence="6" id="KW-1185">Reference proteome</keyword>
<evidence type="ECO:0000256" key="3">
    <source>
        <dbReference type="ARBA" id="ARBA00022917"/>
    </source>
</evidence>
<protein>
    <submittedName>
        <fullName evidence="5">Elongation factor 2</fullName>
    </submittedName>
</protein>
<dbReference type="Gene3D" id="3.30.230.10">
    <property type="match status" value="1"/>
</dbReference>
<dbReference type="InterPro" id="IPR000795">
    <property type="entry name" value="T_Tr_GTP-bd_dom"/>
</dbReference>
<evidence type="ECO:0000259" key="4">
    <source>
        <dbReference type="Pfam" id="PF00009"/>
    </source>
</evidence>
<dbReference type="Pfam" id="PF00009">
    <property type="entry name" value="GTP_EFTU"/>
    <property type="match status" value="2"/>
</dbReference>
<dbReference type="EMBL" id="BKCP01006294">
    <property type="protein sequence ID" value="GER42187.1"/>
    <property type="molecule type" value="Genomic_DNA"/>
</dbReference>
<dbReference type="GO" id="GO:0003746">
    <property type="term" value="F:translation elongation factor activity"/>
    <property type="evidence" value="ECO:0007669"/>
    <property type="project" value="UniProtKB-KW"/>
</dbReference>
<gene>
    <name evidence="5" type="ORF">STAS_18960</name>
</gene>
<accession>A0A5A7QCU4</accession>